<dbReference type="GO" id="GO:0045893">
    <property type="term" value="P:positive regulation of DNA-templated transcription"/>
    <property type="evidence" value="ECO:0007669"/>
    <property type="project" value="TreeGrafter"/>
</dbReference>
<dbReference type="Pfam" id="PF00170">
    <property type="entry name" value="bZIP_1"/>
    <property type="match status" value="1"/>
</dbReference>
<name>A0A9Q1Q5R5_9CARY</name>
<gene>
    <name evidence="8" type="ORF">Cgig2_024734</name>
</gene>
<accession>A0A9Q1Q5R5</accession>
<dbReference type="FunFam" id="1.20.5.170:FF:000020">
    <property type="entry name" value="BZIP transcription factor"/>
    <property type="match status" value="1"/>
</dbReference>
<dbReference type="SUPFAM" id="SSF57959">
    <property type="entry name" value="Leucine zipper domain"/>
    <property type="match status" value="1"/>
</dbReference>
<feature type="region of interest" description="Disordered" evidence="6">
    <location>
        <begin position="38"/>
        <end position="142"/>
    </location>
</feature>
<dbReference type="PROSITE" id="PS50217">
    <property type="entry name" value="BZIP"/>
    <property type="match status" value="1"/>
</dbReference>
<dbReference type="Gene3D" id="1.20.5.170">
    <property type="match status" value="1"/>
</dbReference>
<keyword evidence="9" id="KW-1185">Reference proteome</keyword>
<protein>
    <recommendedName>
        <fullName evidence="7">BZIP domain-containing protein</fullName>
    </recommendedName>
</protein>
<dbReference type="CDD" id="cd14702">
    <property type="entry name" value="bZIP_plant_GBF1"/>
    <property type="match status" value="1"/>
</dbReference>
<evidence type="ECO:0000256" key="3">
    <source>
        <dbReference type="ARBA" id="ARBA00023125"/>
    </source>
</evidence>
<evidence type="ECO:0000313" key="8">
    <source>
        <dbReference type="EMBL" id="KAJ8430302.1"/>
    </source>
</evidence>
<dbReference type="GO" id="GO:0005634">
    <property type="term" value="C:nucleus"/>
    <property type="evidence" value="ECO:0007669"/>
    <property type="project" value="UniProtKB-SubCell"/>
</dbReference>
<feature type="domain" description="BZIP" evidence="7">
    <location>
        <begin position="122"/>
        <end position="164"/>
    </location>
</feature>
<dbReference type="Proteomes" id="UP001153076">
    <property type="component" value="Unassembled WGS sequence"/>
</dbReference>
<dbReference type="GO" id="GO:0046982">
    <property type="term" value="F:protein heterodimerization activity"/>
    <property type="evidence" value="ECO:0007669"/>
    <property type="project" value="UniProtKB-ARBA"/>
</dbReference>
<feature type="compositionally biased region" description="Polar residues" evidence="6">
    <location>
        <begin position="65"/>
        <end position="101"/>
    </location>
</feature>
<evidence type="ECO:0000256" key="6">
    <source>
        <dbReference type="SAM" id="MobiDB-lite"/>
    </source>
</evidence>
<comment type="caution">
    <text evidence="8">The sequence shown here is derived from an EMBL/GenBank/DDBJ whole genome shotgun (WGS) entry which is preliminary data.</text>
</comment>
<dbReference type="PANTHER" id="PTHR45764:SF21">
    <property type="entry name" value="OS03G0770000 PROTEIN"/>
    <property type="match status" value="1"/>
</dbReference>
<keyword evidence="3" id="KW-0238">DNA-binding</keyword>
<evidence type="ECO:0000256" key="2">
    <source>
        <dbReference type="ARBA" id="ARBA00023015"/>
    </source>
</evidence>
<evidence type="ECO:0000313" key="9">
    <source>
        <dbReference type="Proteomes" id="UP001153076"/>
    </source>
</evidence>
<dbReference type="InterPro" id="IPR046347">
    <property type="entry name" value="bZIP_sf"/>
</dbReference>
<evidence type="ECO:0000256" key="4">
    <source>
        <dbReference type="ARBA" id="ARBA00023163"/>
    </source>
</evidence>
<comment type="subcellular location">
    <subcellularLocation>
        <location evidence="1">Nucleus</location>
    </subcellularLocation>
</comment>
<evidence type="ECO:0000259" key="7">
    <source>
        <dbReference type="PROSITE" id="PS50217"/>
    </source>
</evidence>
<dbReference type="EMBL" id="JAKOGI010000809">
    <property type="protein sequence ID" value="KAJ8430302.1"/>
    <property type="molecule type" value="Genomic_DNA"/>
</dbReference>
<dbReference type="AlphaFoldDB" id="A0A9Q1Q5R5"/>
<dbReference type="InterPro" id="IPR004827">
    <property type="entry name" value="bZIP"/>
</dbReference>
<keyword evidence="4" id="KW-0804">Transcription</keyword>
<dbReference type="OrthoDB" id="551672at2759"/>
<dbReference type="GO" id="GO:0000976">
    <property type="term" value="F:transcription cis-regulatory region binding"/>
    <property type="evidence" value="ECO:0007669"/>
    <property type="project" value="TreeGrafter"/>
</dbReference>
<sequence>MLSTLCSVPAADTLLGNPFSALHGDFTPWENLESYFITPSNSSEGGDGEPNFGPEITCYQAGSYDPNQKSPLSNSDSNQNSPISNLFSSSGSEDPNQNSVNLKFGSCYSDHNESNQKAVVMDEQKQKRMRSNRESARRSRMRKQRHIENLRNQLNRLKMENQELLNCLRLVNHRNHLLRGDNDRFRTESIILQGRLLEICRILRLQQLQRQNYSSSCMPMQ</sequence>
<dbReference type="GO" id="GO:0003700">
    <property type="term" value="F:DNA-binding transcription factor activity"/>
    <property type="evidence" value="ECO:0007669"/>
    <property type="project" value="InterPro"/>
</dbReference>
<proteinExistence type="predicted"/>
<keyword evidence="2" id="KW-0805">Transcription regulation</keyword>
<dbReference type="SMART" id="SM00338">
    <property type="entry name" value="BRLZ"/>
    <property type="match status" value="1"/>
</dbReference>
<evidence type="ECO:0000256" key="1">
    <source>
        <dbReference type="ARBA" id="ARBA00004123"/>
    </source>
</evidence>
<keyword evidence="5" id="KW-0539">Nucleus</keyword>
<organism evidence="8 9">
    <name type="scientific">Carnegiea gigantea</name>
    <dbReference type="NCBI Taxonomy" id="171969"/>
    <lineage>
        <taxon>Eukaryota</taxon>
        <taxon>Viridiplantae</taxon>
        <taxon>Streptophyta</taxon>
        <taxon>Embryophyta</taxon>
        <taxon>Tracheophyta</taxon>
        <taxon>Spermatophyta</taxon>
        <taxon>Magnoliopsida</taxon>
        <taxon>eudicotyledons</taxon>
        <taxon>Gunneridae</taxon>
        <taxon>Pentapetalae</taxon>
        <taxon>Caryophyllales</taxon>
        <taxon>Cactineae</taxon>
        <taxon>Cactaceae</taxon>
        <taxon>Cactoideae</taxon>
        <taxon>Echinocereeae</taxon>
        <taxon>Carnegiea</taxon>
    </lineage>
</organism>
<feature type="compositionally biased region" description="Basic and acidic residues" evidence="6">
    <location>
        <begin position="110"/>
        <end position="137"/>
    </location>
</feature>
<evidence type="ECO:0000256" key="5">
    <source>
        <dbReference type="ARBA" id="ARBA00023242"/>
    </source>
</evidence>
<reference evidence="8" key="1">
    <citation type="submission" date="2022-04" db="EMBL/GenBank/DDBJ databases">
        <title>Carnegiea gigantea Genome sequencing and assembly v2.</title>
        <authorList>
            <person name="Copetti D."/>
            <person name="Sanderson M.J."/>
            <person name="Burquez A."/>
            <person name="Wojciechowski M.F."/>
        </authorList>
    </citation>
    <scope>NUCLEOTIDE SEQUENCE</scope>
    <source>
        <strain evidence="8">SGP5-SGP5p</strain>
        <tissue evidence="8">Aerial part</tissue>
    </source>
</reference>
<dbReference type="InterPro" id="IPR045314">
    <property type="entry name" value="bZIP_plant_GBF1"/>
</dbReference>
<dbReference type="PROSITE" id="PS00036">
    <property type="entry name" value="BZIP_BASIC"/>
    <property type="match status" value="1"/>
</dbReference>
<dbReference type="PANTHER" id="PTHR45764">
    <property type="entry name" value="BZIP TRANSCRIPTION FACTOR 44"/>
    <property type="match status" value="1"/>
</dbReference>